<dbReference type="EMBL" id="PKFO01000001">
    <property type="protein sequence ID" value="PVH19147.1"/>
    <property type="molecule type" value="Genomic_DNA"/>
</dbReference>
<dbReference type="InterPro" id="IPR011043">
    <property type="entry name" value="Gal_Oxase/kelch_b-propeller"/>
</dbReference>
<dbReference type="AlphaFoldDB" id="A0A2V1ALH0"/>
<evidence type="ECO:0000256" key="3">
    <source>
        <dbReference type="SAM" id="SignalP"/>
    </source>
</evidence>
<dbReference type="OrthoDB" id="3980762at2759"/>
<comment type="caution">
    <text evidence="4">The sequence shown here is derived from an EMBL/GenBank/DDBJ whole genome shotgun (WGS) entry which is preliminary data.</text>
</comment>
<feature type="chain" id="PRO_5015973506" evidence="3">
    <location>
        <begin position="16"/>
        <end position="611"/>
    </location>
</feature>
<dbReference type="VEuPathDB" id="FungiDB:CXQ85_001445"/>
<feature type="region of interest" description="Disordered" evidence="1">
    <location>
        <begin position="430"/>
        <end position="449"/>
    </location>
</feature>
<feature type="compositionally biased region" description="Basic and acidic residues" evidence="1">
    <location>
        <begin position="430"/>
        <end position="443"/>
    </location>
</feature>
<keyword evidence="2" id="KW-0472">Membrane</keyword>
<keyword evidence="5" id="KW-1185">Reference proteome</keyword>
<dbReference type="InterPro" id="IPR015915">
    <property type="entry name" value="Kelch-typ_b-propeller"/>
</dbReference>
<feature type="signal peptide" evidence="3">
    <location>
        <begin position="1"/>
        <end position="15"/>
    </location>
</feature>
<organism evidence="4 5">
    <name type="scientific">Candidozyma haemuli</name>
    <dbReference type="NCBI Taxonomy" id="45357"/>
    <lineage>
        <taxon>Eukaryota</taxon>
        <taxon>Fungi</taxon>
        <taxon>Dikarya</taxon>
        <taxon>Ascomycota</taxon>
        <taxon>Saccharomycotina</taxon>
        <taxon>Pichiomycetes</taxon>
        <taxon>Metschnikowiaceae</taxon>
        <taxon>Candidozyma</taxon>
    </lineage>
</organism>
<name>A0A2V1ALH0_9ASCO</name>
<evidence type="ECO:0000313" key="5">
    <source>
        <dbReference type="Proteomes" id="UP000244309"/>
    </source>
</evidence>
<keyword evidence="2" id="KW-1133">Transmembrane helix</keyword>
<feature type="region of interest" description="Disordered" evidence="1">
    <location>
        <begin position="528"/>
        <end position="548"/>
    </location>
</feature>
<evidence type="ECO:0000256" key="2">
    <source>
        <dbReference type="SAM" id="Phobius"/>
    </source>
</evidence>
<feature type="transmembrane region" description="Helical" evidence="2">
    <location>
        <begin position="380"/>
        <end position="402"/>
    </location>
</feature>
<dbReference type="Gene3D" id="2.120.10.80">
    <property type="entry name" value="Kelch-type beta propeller"/>
    <property type="match status" value="1"/>
</dbReference>
<dbReference type="SUPFAM" id="SSF50965">
    <property type="entry name" value="Galactose oxidase, central domain"/>
    <property type="match status" value="1"/>
</dbReference>
<keyword evidence="2" id="KW-0812">Transmembrane</keyword>
<feature type="region of interest" description="Disordered" evidence="1">
    <location>
        <begin position="587"/>
        <end position="611"/>
    </location>
</feature>
<dbReference type="STRING" id="45357.A0A2V1ALH0"/>
<evidence type="ECO:0000256" key="1">
    <source>
        <dbReference type="SAM" id="MobiDB-lite"/>
    </source>
</evidence>
<reference evidence="4 5" key="1">
    <citation type="submission" date="2017-12" db="EMBL/GenBank/DDBJ databases">
        <title>Genome Sequence of a Multidrug-Resistant Candida haemulonii Isolate from a Patient with Chronic Leg Ulcers in Israel.</title>
        <authorList>
            <person name="Chow N.A."/>
            <person name="Gade L."/>
            <person name="Batra D."/>
            <person name="Rowe L.A."/>
            <person name="Ben-Ami R."/>
            <person name="Loparev V.N."/>
            <person name="Litvintseva A.P."/>
        </authorList>
    </citation>
    <scope>NUCLEOTIDE SEQUENCE [LARGE SCALE GENOMIC DNA]</scope>
    <source>
        <strain evidence="4 5">B11899</strain>
    </source>
</reference>
<dbReference type="GeneID" id="37006776"/>
<dbReference type="Proteomes" id="UP000244309">
    <property type="component" value="Unassembled WGS sequence"/>
</dbReference>
<gene>
    <name evidence="4" type="ORF">CXQ85_001445</name>
</gene>
<accession>A0A2V1ALH0</accession>
<proteinExistence type="predicted"/>
<protein>
    <submittedName>
        <fullName evidence="4">Uncharacterized protein</fullName>
    </submittedName>
</protein>
<evidence type="ECO:0000313" key="4">
    <source>
        <dbReference type="EMBL" id="PVH19147.1"/>
    </source>
</evidence>
<dbReference type="RefSeq" id="XP_025340087.1">
    <property type="nucleotide sequence ID" value="XM_025485156.1"/>
</dbReference>
<sequence length="611" mass="67801">MLLWALAFVLVPCWAQWATFYSFTEGKVYMRLKNDDIVPLNFSITGFNDLEKFSKYSSKQLDITAGSSLDAIAQPPENSTVFLYKDGLYAFKALDQETAYDVCGDGIFQLLSYKSEKNEWSPATENMTFADVSDISYYEGSSILTNPDSDDIYIYGGKCPSSGVATDRLLSYNMETSSFSNITTSTKPHGFFGAASQWAPNPQNSLVVGGRSNDGWLNMYQLATWNYDSGWSFQAVQKNDSFSVNSRINALLLPIFSPLADNTTSTFENTYKPHSMILIGGNDSKGAASPQWAKLKVDANTWAWETVETDIKVDDVLGGAVLFETLVLVRDSGSKKRGDSGYTVELYDIANNFQQVKSLADNTKKTESSDKGTTSTTQKALIGTLVPVAALAMAAAVGVFLWKRKGTSEPERESVLDAFDYQLGHFRTRSDLPSDIPHPEYHRRLSTSSESTLEAASIDSWVKKRQEYDSKRQRTVRRHSFLGSNETLNNHPEVVDDEESVTSVYPEMSQLDPKPAVPARVHQLRKSFSYSTTPPTSPGLRKSTQKGGYMGISDFQAEDKEEEEADGSSCDEGMDVQVLVSSKRKSVLRVVNPDSQSQDEDDSIRQRTPSK</sequence>
<keyword evidence="3" id="KW-0732">Signal</keyword>